<evidence type="ECO:0000259" key="1">
    <source>
        <dbReference type="Pfam" id="PF18765"/>
    </source>
</evidence>
<comment type="caution">
    <text evidence="2">The sequence shown here is derived from an EMBL/GenBank/DDBJ whole genome shotgun (WGS) entry which is preliminary data.</text>
</comment>
<name>A0A501W523_9GAMM</name>
<keyword evidence="3" id="KW-1185">Reference proteome</keyword>
<organism evidence="2 3">
    <name type="scientific">Maribrevibacterium harenarium</name>
    <dbReference type="NCBI Taxonomy" id="2589817"/>
    <lineage>
        <taxon>Bacteria</taxon>
        <taxon>Pseudomonadati</taxon>
        <taxon>Pseudomonadota</taxon>
        <taxon>Gammaproteobacteria</taxon>
        <taxon>Oceanospirillales</taxon>
        <taxon>Oceanospirillaceae</taxon>
        <taxon>Maribrevibacterium</taxon>
    </lineage>
</organism>
<feature type="domain" description="Polymerase beta nucleotidyltransferase" evidence="1">
    <location>
        <begin position="8"/>
        <end position="96"/>
    </location>
</feature>
<accession>A0A501W523</accession>
<dbReference type="RefSeq" id="WP_140591771.1">
    <property type="nucleotide sequence ID" value="NZ_VFRR01000075.1"/>
</dbReference>
<dbReference type="OrthoDB" id="5899752at2"/>
<evidence type="ECO:0000313" key="2">
    <source>
        <dbReference type="EMBL" id="TPE45043.1"/>
    </source>
</evidence>
<dbReference type="AlphaFoldDB" id="A0A501W523"/>
<dbReference type="CDD" id="cd05403">
    <property type="entry name" value="NT_KNTase_like"/>
    <property type="match status" value="1"/>
</dbReference>
<keyword evidence="2" id="KW-0808">Transferase</keyword>
<dbReference type="InterPro" id="IPR052930">
    <property type="entry name" value="TA_antitoxin_MntA"/>
</dbReference>
<reference evidence="2 3" key="1">
    <citation type="submission" date="2019-06" db="EMBL/GenBank/DDBJ databases">
        <title>A novel bacterium of genus Marinomonas, isolated from coastal sand.</title>
        <authorList>
            <person name="Huang H."/>
            <person name="Mo K."/>
            <person name="Hu Y."/>
        </authorList>
    </citation>
    <scope>NUCLEOTIDE SEQUENCE [LARGE SCALE GENOMIC DNA]</scope>
    <source>
        <strain evidence="2 3">HB171799</strain>
    </source>
</reference>
<dbReference type="SUPFAM" id="SSF81301">
    <property type="entry name" value="Nucleotidyltransferase"/>
    <property type="match status" value="1"/>
</dbReference>
<evidence type="ECO:0000313" key="3">
    <source>
        <dbReference type="Proteomes" id="UP000315901"/>
    </source>
</evidence>
<dbReference type="PANTHER" id="PTHR43852:SF3">
    <property type="entry name" value="NUCLEOTIDYLTRANSFERASE"/>
    <property type="match status" value="1"/>
</dbReference>
<protein>
    <submittedName>
        <fullName evidence="2">Nucleotidyltransferase domain-containing protein</fullName>
    </submittedName>
</protein>
<dbReference type="Gene3D" id="3.30.460.10">
    <property type="entry name" value="Beta Polymerase, domain 2"/>
    <property type="match status" value="1"/>
</dbReference>
<sequence>MNHDEVLNKLQQLAENSKGLEVVWLYGSRAKNTADVFSDYDLAVAFKRGASCDCEDLAYQWSQVTQESISIVNINHIPVPLAYNIINEGVVMVCQNSLRLHSEQSRIWSLWEYYRYEYAKVRN</sequence>
<dbReference type="EMBL" id="VFRR01000075">
    <property type="protein sequence ID" value="TPE45043.1"/>
    <property type="molecule type" value="Genomic_DNA"/>
</dbReference>
<dbReference type="InterPro" id="IPR043519">
    <property type="entry name" value="NT_sf"/>
</dbReference>
<dbReference type="Proteomes" id="UP000315901">
    <property type="component" value="Unassembled WGS sequence"/>
</dbReference>
<proteinExistence type="predicted"/>
<dbReference type="PANTHER" id="PTHR43852">
    <property type="entry name" value="NUCLEOTIDYLTRANSFERASE"/>
    <property type="match status" value="1"/>
</dbReference>
<dbReference type="NCBIfam" id="NF047752">
    <property type="entry name" value="MntA_antitoxin"/>
    <property type="match status" value="1"/>
</dbReference>
<dbReference type="InterPro" id="IPR041633">
    <property type="entry name" value="Polbeta"/>
</dbReference>
<dbReference type="Pfam" id="PF18765">
    <property type="entry name" value="Polbeta"/>
    <property type="match status" value="1"/>
</dbReference>
<gene>
    <name evidence="2" type="ORF">FJM67_16755</name>
</gene>
<dbReference type="GO" id="GO:0016740">
    <property type="term" value="F:transferase activity"/>
    <property type="evidence" value="ECO:0007669"/>
    <property type="project" value="UniProtKB-KW"/>
</dbReference>